<comment type="caution">
    <text evidence="2">The sequence shown here is derived from an EMBL/GenBank/DDBJ whole genome shotgun (WGS) entry which is preliminary data.</text>
</comment>
<evidence type="ECO:0000313" key="3">
    <source>
        <dbReference type="Proteomes" id="UP000608522"/>
    </source>
</evidence>
<evidence type="ECO:0000256" key="1">
    <source>
        <dbReference type="SAM" id="MobiDB-lite"/>
    </source>
</evidence>
<feature type="compositionally biased region" description="Low complexity" evidence="1">
    <location>
        <begin position="101"/>
        <end position="111"/>
    </location>
</feature>
<dbReference type="EMBL" id="BNED01000005">
    <property type="protein sequence ID" value="GHI76262.1"/>
    <property type="molecule type" value="Genomic_DNA"/>
</dbReference>
<protein>
    <submittedName>
        <fullName evidence="2">Uncharacterized protein</fullName>
    </submittedName>
</protein>
<feature type="region of interest" description="Disordered" evidence="1">
    <location>
        <begin position="78"/>
        <end position="111"/>
    </location>
</feature>
<gene>
    <name evidence="2" type="ORF">Sspor_18230</name>
</gene>
<feature type="region of interest" description="Disordered" evidence="1">
    <location>
        <begin position="1"/>
        <end position="60"/>
    </location>
</feature>
<evidence type="ECO:0000313" key="2">
    <source>
        <dbReference type="EMBL" id="GHI76262.1"/>
    </source>
</evidence>
<name>A0ABQ3T7Z8_9ACTN</name>
<keyword evidence="3" id="KW-1185">Reference proteome</keyword>
<organism evidence="2 3">
    <name type="scientific">Streptomyces spororaveus</name>
    <dbReference type="NCBI Taxonomy" id="284039"/>
    <lineage>
        <taxon>Bacteria</taxon>
        <taxon>Bacillati</taxon>
        <taxon>Actinomycetota</taxon>
        <taxon>Actinomycetes</taxon>
        <taxon>Kitasatosporales</taxon>
        <taxon>Streptomycetaceae</taxon>
        <taxon>Streptomyces</taxon>
    </lineage>
</organism>
<sequence>MPRLPLRLRRRRPAPLRVLADHFPHPAPAPPYPGRGARHTTRSTTIQQNPTNPPPISPARHPRLAVFLLRRYLRAVTAGSAGRHNPPATGLLGVLDKSRRTGTGPNRPGGA</sequence>
<reference evidence="3" key="1">
    <citation type="submission" date="2023-07" db="EMBL/GenBank/DDBJ databases">
        <title>Whole genome shotgun sequence of Streptomyces spororaveus NBRC 15456.</title>
        <authorList>
            <person name="Komaki H."/>
            <person name="Tamura T."/>
        </authorList>
    </citation>
    <scope>NUCLEOTIDE SEQUENCE [LARGE SCALE GENOMIC DNA]</scope>
    <source>
        <strain evidence="3">NBRC 15456</strain>
    </source>
</reference>
<dbReference type="Proteomes" id="UP000608522">
    <property type="component" value="Unassembled WGS sequence"/>
</dbReference>
<proteinExistence type="predicted"/>
<feature type="compositionally biased region" description="Basic residues" evidence="1">
    <location>
        <begin position="1"/>
        <end position="14"/>
    </location>
</feature>
<accession>A0ABQ3T7Z8</accession>